<dbReference type="Gene3D" id="1.10.1400.10">
    <property type="match status" value="1"/>
</dbReference>
<keyword evidence="7" id="KW-1185">Reference proteome</keyword>
<dbReference type="MEROPS" id="S45.003"/>
<evidence type="ECO:0000256" key="3">
    <source>
        <dbReference type="ARBA" id="ARBA00023145"/>
    </source>
</evidence>
<dbReference type="SUPFAM" id="SSF56235">
    <property type="entry name" value="N-terminal nucleophile aminohydrolases (Ntn hydrolases)"/>
    <property type="match status" value="1"/>
</dbReference>
<dbReference type="PIRSF" id="PIRSF001227">
    <property type="entry name" value="Pen_acylase"/>
    <property type="match status" value="1"/>
</dbReference>
<dbReference type="CDD" id="cd03747">
    <property type="entry name" value="Ntn_PGA_like"/>
    <property type="match status" value="1"/>
</dbReference>
<feature type="binding site" evidence="5">
    <location>
        <position position="344"/>
    </location>
    <ligand>
        <name>Ca(2+)</name>
        <dbReference type="ChEBI" id="CHEBI:29108"/>
    </ligand>
</feature>
<dbReference type="InterPro" id="IPR043146">
    <property type="entry name" value="Penicillin_amidase_N_B-knob"/>
</dbReference>
<evidence type="ECO:0000256" key="4">
    <source>
        <dbReference type="PIRSR" id="PIRSR001227-1"/>
    </source>
</evidence>
<keyword evidence="2 6" id="KW-0378">Hydrolase</keyword>
<dbReference type="GO" id="GO:0016811">
    <property type="term" value="F:hydrolase activity, acting on carbon-nitrogen (but not peptide) bonds, in linear amides"/>
    <property type="evidence" value="ECO:0007669"/>
    <property type="project" value="InterPro"/>
</dbReference>
<sequence>MQKLRKWAARLALLSVLLAGVLLSWAYWQLRASLPVLDGVVAIAGLDEEVSVTRDEVGMVTISANSRTAVARAMGFVHAQERFFQMDLMRRQAAGELSALLGGAALEFDQLVRIHQLRARARVIAGQLAEDQSAILQAYVDGVNAGLHGLAAKPFEYWLLHAEPVAWTAEDSILAAYSMYLVLQPSTPEKKLTRMNVKERVPESLYAFLRAKGSEWDAPLWGKPLLPPSIPEESSLANWSARLELPLKNNDRLEPVFPGSNSWAVSGELSDNGSAILHNDMHLKLRVPNIWFRMQIRYGEDEPSGGRYRHQVTGVSLPGAPLVVVGSNGKVAWGYTNSYGDFSDVIILEQARPGSYLTPNGEYPLETVVETIDVKGAPARRLAIEKTIWGPVAETGADGRKFVFKWLAHDVTQAIDFGILALETTENVADAIRVANRARLPSQNILLVDSDGNLAWTIIGAIPRRVGCDGEEPVSFADGSCSWQGYLADDEYPLLLNPPEGRLWTANNRVASGEMLRRIGDGGYDLGARARQIRDDLFARESFAEHDLLAIALDDRGLFLARWKEHLERLLADESVLQDDVGKALLVRLKSEEALRARRDSVAYRVVRAYRYMLRDTLFTAWLSAAYAAQPDLKIGSLSNQWEGVLWEVIEKKPAHLLPAPFASWGDFEREVLKATLLSLGADNKERLAELTWGARNTAAIEHPLSRFIPLVGSFLNAPVEAVDGDANMPRVAAPSFGSSQRMVVSPGHEERAIFHMPGGQSGHPLSPYYLAGHEAWVKGEATPFLPQATQHELTLVPQVSP</sequence>
<name>A0A011RHV7_ACCRE</name>
<reference evidence="6" key="1">
    <citation type="submission" date="2014-02" db="EMBL/GenBank/DDBJ databases">
        <title>Expanding our view of genomic diversity in Candidatus Accumulibacter clades.</title>
        <authorList>
            <person name="Skennerton C.T."/>
            <person name="Barr J.J."/>
            <person name="Slater F.R."/>
            <person name="Bond P.L."/>
            <person name="Tyson G.W."/>
        </authorList>
    </citation>
    <scope>NUCLEOTIDE SEQUENCE [LARGE SCALE GENOMIC DNA]</scope>
</reference>
<dbReference type="InterPro" id="IPR014395">
    <property type="entry name" value="Pen/GL7ACA/AHL_acylase"/>
</dbReference>
<dbReference type="PATRIC" id="fig|1454004.3.peg.667"/>
<keyword evidence="5" id="KW-0106">Calcium</keyword>
<feature type="active site" description="Nucleophile" evidence="4">
    <location>
        <position position="260"/>
    </location>
</feature>
<comment type="caution">
    <text evidence="6">The sequence shown here is derived from an EMBL/GenBank/DDBJ whole genome shotgun (WGS) entry which is preliminary data.</text>
</comment>
<evidence type="ECO:0000256" key="2">
    <source>
        <dbReference type="ARBA" id="ARBA00022801"/>
    </source>
</evidence>
<gene>
    <name evidence="6" type="primary">quiP</name>
    <name evidence="6" type="ORF">AW11_00642</name>
</gene>
<dbReference type="AlphaFoldDB" id="A0A011RHV7"/>
<dbReference type="InterPro" id="IPR043147">
    <property type="entry name" value="Penicillin_amidase_A-knob"/>
</dbReference>
<dbReference type="Gene3D" id="3.60.20.10">
    <property type="entry name" value="Glutamine Phosphoribosylpyrophosphate, subunit 1, domain 1"/>
    <property type="match status" value="1"/>
</dbReference>
<evidence type="ECO:0000313" key="6">
    <source>
        <dbReference type="EMBL" id="EXI90784.1"/>
    </source>
</evidence>
<accession>A0A011RHV7</accession>
<dbReference type="PANTHER" id="PTHR34218:SF4">
    <property type="entry name" value="ACYL-HOMOSERINE LACTONE ACYLASE QUIP"/>
    <property type="match status" value="1"/>
</dbReference>
<dbReference type="PANTHER" id="PTHR34218">
    <property type="entry name" value="PEPTIDASE S45 PENICILLIN AMIDASE"/>
    <property type="match status" value="1"/>
</dbReference>
<evidence type="ECO:0000256" key="5">
    <source>
        <dbReference type="PIRSR" id="PIRSR001227-2"/>
    </source>
</evidence>
<dbReference type="InterPro" id="IPR002692">
    <property type="entry name" value="S45"/>
</dbReference>
<dbReference type="Gene3D" id="2.30.120.10">
    <property type="match status" value="1"/>
</dbReference>
<dbReference type="InterPro" id="IPR029055">
    <property type="entry name" value="Ntn_hydrolases_N"/>
</dbReference>
<evidence type="ECO:0000313" key="7">
    <source>
        <dbReference type="Proteomes" id="UP000022141"/>
    </source>
</evidence>
<dbReference type="GO" id="GO:0046872">
    <property type="term" value="F:metal ion binding"/>
    <property type="evidence" value="ECO:0007669"/>
    <property type="project" value="UniProtKB-KW"/>
</dbReference>
<comment type="cofactor">
    <cofactor evidence="5">
        <name>Ca(2+)</name>
        <dbReference type="ChEBI" id="CHEBI:29108"/>
    </cofactor>
    <text evidence="5">Binds 1 Ca(2+) ion per dimer.</text>
</comment>
<evidence type="ECO:0000256" key="1">
    <source>
        <dbReference type="ARBA" id="ARBA00006586"/>
    </source>
</evidence>
<protein>
    <submittedName>
        <fullName evidence="6">Acyl-homoserine lactone acylase QuiP</fullName>
        <ecNumber evidence="6">3.5.1.97</ecNumber>
    </submittedName>
</protein>
<dbReference type="Pfam" id="PF01804">
    <property type="entry name" value="Penicil_amidase"/>
    <property type="match status" value="1"/>
</dbReference>
<organism evidence="6 7">
    <name type="scientific">Accumulibacter regalis</name>
    <dbReference type="NCBI Taxonomy" id="522306"/>
    <lineage>
        <taxon>Bacteria</taxon>
        <taxon>Pseudomonadati</taxon>
        <taxon>Pseudomonadota</taxon>
        <taxon>Betaproteobacteria</taxon>
        <taxon>Candidatus Accumulibacter</taxon>
    </lineage>
</organism>
<dbReference type="EMBL" id="JEMY01000004">
    <property type="protein sequence ID" value="EXI90784.1"/>
    <property type="molecule type" value="Genomic_DNA"/>
</dbReference>
<feature type="binding site" evidence="5">
    <location>
        <position position="341"/>
    </location>
    <ligand>
        <name>Ca(2+)</name>
        <dbReference type="ChEBI" id="CHEBI:29108"/>
    </ligand>
</feature>
<comment type="similarity">
    <text evidence="1">Belongs to the peptidase S45 family.</text>
</comment>
<dbReference type="EC" id="3.5.1.97" evidence="6"/>
<keyword evidence="5" id="KW-0479">Metal-binding</keyword>
<keyword evidence="3" id="KW-0865">Zymogen</keyword>
<dbReference type="GO" id="GO:0017000">
    <property type="term" value="P:antibiotic biosynthetic process"/>
    <property type="evidence" value="ECO:0007669"/>
    <property type="project" value="InterPro"/>
</dbReference>
<dbReference type="eggNOG" id="COG2366">
    <property type="taxonomic scope" value="Bacteria"/>
</dbReference>
<dbReference type="Proteomes" id="UP000022141">
    <property type="component" value="Unassembled WGS sequence"/>
</dbReference>
<proteinExistence type="inferred from homology"/>
<dbReference type="InterPro" id="IPR023343">
    <property type="entry name" value="Penicillin_amidase_dom1"/>
</dbReference>
<dbReference type="Gene3D" id="1.10.439.10">
    <property type="entry name" value="Penicillin Amidohydrolase, domain 1"/>
    <property type="match status" value="1"/>
</dbReference>